<evidence type="ECO:0000313" key="5">
    <source>
        <dbReference type="Proteomes" id="UP001596303"/>
    </source>
</evidence>
<name>A0ABW1S8Q8_9PROT</name>
<dbReference type="GO" id="GO:0016746">
    <property type="term" value="F:acyltransferase activity"/>
    <property type="evidence" value="ECO:0007669"/>
    <property type="project" value="UniProtKB-KW"/>
</dbReference>
<proteinExistence type="predicted"/>
<evidence type="ECO:0000259" key="3">
    <source>
        <dbReference type="PROSITE" id="PS51186"/>
    </source>
</evidence>
<dbReference type="CDD" id="cd04301">
    <property type="entry name" value="NAT_SF"/>
    <property type="match status" value="1"/>
</dbReference>
<evidence type="ECO:0000256" key="2">
    <source>
        <dbReference type="ARBA" id="ARBA00023315"/>
    </source>
</evidence>
<dbReference type="EMBL" id="JBHSSW010000009">
    <property type="protein sequence ID" value="MFC6198010.1"/>
    <property type="molecule type" value="Genomic_DNA"/>
</dbReference>
<comment type="caution">
    <text evidence="4">The sequence shown here is derived from an EMBL/GenBank/DDBJ whole genome shotgun (WGS) entry which is preliminary data.</text>
</comment>
<dbReference type="Pfam" id="PF00583">
    <property type="entry name" value="Acetyltransf_1"/>
    <property type="match status" value="1"/>
</dbReference>
<accession>A0ABW1S8Q8</accession>
<dbReference type="InterPro" id="IPR050680">
    <property type="entry name" value="YpeA/RimI_acetyltransf"/>
</dbReference>
<sequence length="150" mass="16313">MFQVSNLNREDAEAIADIHAMSLEEAWSADAIRATIDQDASICLGIQTGDVWSAFLILLPAVDDVELATIAVHPDARGQGMARFLMMEAMAHARQAGFQRMLLEVAADNDAAISLYQSLGFGVDGTRPGYYSRKHAARVDARLMSINLCV</sequence>
<dbReference type="EC" id="2.3.1.-" evidence="4"/>
<keyword evidence="2 4" id="KW-0012">Acyltransferase</keyword>
<dbReference type="PANTHER" id="PTHR43420">
    <property type="entry name" value="ACETYLTRANSFERASE"/>
    <property type="match status" value="1"/>
</dbReference>
<keyword evidence="1 4" id="KW-0808">Transferase</keyword>
<dbReference type="RefSeq" id="WP_377377753.1">
    <property type="nucleotide sequence ID" value="NZ_JBHSSW010000009.1"/>
</dbReference>
<keyword evidence="5" id="KW-1185">Reference proteome</keyword>
<dbReference type="SUPFAM" id="SSF55729">
    <property type="entry name" value="Acyl-CoA N-acyltransferases (Nat)"/>
    <property type="match status" value="1"/>
</dbReference>
<feature type="domain" description="N-acetyltransferase" evidence="3">
    <location>
        <begin position="2"/>
        <end position="149"/>
    </location>
</feature>
<dbReference type="PROSITE" id="PS51186">
    <property type="entry name" value="GNAT"/>
    <property type="match status" value="1"/>
</dbReference>
<dbReference type="InterPro" id="IPR000182">
    <property type="entry name" value="GNAT_dom"/>
</dbReference>
<organism evidence="4 5">
    <name type="scientific">Ponticaulis profundi</name>
    <dbReference type="NCBI Taxonomy" id="2665222"/>
    <lineage>
        <taxon>Bacteria</taxon>
        <taxon>Pseudomonadati</taxon>
        <taxon>Pseudomonadota</taxon>
        <taxon>Alphaproteobacteria</taxon>
        <taxon>Hyphomonadales</taxon>
        <taxon>Hyphomonadaceae</taxon>
        <taxon>Ponticaulis</taxon>
    </lineage>
</organism>
<reference evidence="5" key="1">
    <citation type="journal article" date="2019" name="Int. J. Syst. Evol. Microbiol.">
        <title>The Global Catalogue of Microorganisms (GCM) 10K type strain sequencing project: providing services to taxonomists for standard genome sequencing and annotation.</title>
        <authorList>
            <consortium name="The Broad Institute Genomics Platform"/>
            <consortium name="The Broad Institute Genome Sequencing Center for Infectious Disease"/>
            <person name="Wu L."/>
            <person name="Ma J."/>
        </authorList>
    </citation>
    <scope>NUCLEOTIDE SEQUENCE [LARGE SCALE GENOMIC DNA]</scope>
    <source>
        <strain evidence="5">CGMCC-1.15741</strain>
    </source>
</reference>
<evidence type="ECO:0000313" key="4">
    <source>
        <dbReference type="EMBL" id="MFC6198010.1"/>
    </source>
</evidence>
<evidence type="ECO:0000256" key="1">
    <source>
        <dbReference type="ARBA" id="ARBA00022679"/>
    </source>
</evidence>
<gene>
    <name evidence="4" type="ORF">ACFQDM_07970</name>
</gene>
<dbReference type="Gene3D" id="3.40.630.30">
    <property type="match status" value="1"/>
</dbReference>
<protein>
    <submittedName>
        <fullName evidence="4">GNAT family N-acetyltransferase</fullName>
        <ecNumber evidence="4">2.3.1.-</ecNumber>
    </submittedName>
</protein>
<dbReference type="InterPro" id="IPR016181">
    <property type="entry name" value="Acyl_CoA_acyltransferase"/>
</dbReference>
<dbReference type="Proteomes" id="UP001596303">
    <property type="component" value="Unassembled WGS sequence"/>
</dbReference>